<protein>
    <submittedName>
        <fullName evidence="2">Uncharacterized protein</fullName>
    </submittedName>
</protein>
<sequence length="77" mass="8008">MEDETSTGLEVWQNSFSGLFPIGTGVVAEGFTGLGGGGREDAKERDHSIGKEFSGPSFIPSDIGCVDGGEMISPARE</sequence>
<name>A0A8X6WG83_TRICX</name>
<reference evidence="2" key="1">
    <citation type="submission" date="2020-08" db="EMBL/GenBank/DDBJ databases">
        <title>Multicomponent nature underlies the extraordinary mechanical properties of spider dragline silk.</title>
        <authorList>
            <person name="Kono N."/>
            <person name="Nakamura H."/>
            <person name="Mori M."/>
            <person name="Yoshida Y."/>
            <person name="Ohtoshi R."/>
            <person name="Malay A.D."/>
            <person name="Moran D.A.P."/>
            <person name="Tomita M."/>
            <person name="Numata K."/>
            <person name="Arakawa K."/>
        </authorList>
    </citation>
    <scope>NUCLEOTIDE SEQUENCE</scope>
</reference>
<organism evidence="2 3">
    <name type="scientific">Trichonephila clavipes</name>
    <name type="common">Golden silk orbweaver</name>
    <name type="synonym">Nephila clavipes</name>
    <dbReference type="NCBI Taxonomy" id="2585209"/>
    <lineage>
        <taxon>Eukaryota</taxon>
        <taxon>Metazoa</taxon>
        <taxon>Ecdysozoa</taxon>
        <taxon>Arthropoda</taxon>
        <taxon>Chelicerata</taxon>
        <taxon>Arachnida</taxon>
        <taxon>Araneae</taxon>
        <taxon>Araneomorphae</taxon>
        <taxon>Entelegynae</taxon>
        <taxon>Araneoidea</taxon>
        <taxon>Nephilidae</taxon>
        <taxon>Trichonephila</taxon>
    </lineage>
</organism>
<feature type="non-terminal residue" evidence="2">
    <location>
        <position position="1"/>
    </location>
</feature>
<accession>A0A8X6WG83</accession>
<evidence type="ECO:0000256" key="1">
    <source>
        <dbReference type="SAM" id="MobiDB-lite"/>
    </source>
</evidence>
<gene>
    <name evidence="2" type="ORF">TNCV_2506321</name>
</gene>
<evidence type="ECO:0000313" key="2">
    <source>
        <dbReference type="EMBL" id="GFY34329.1"/>
    </source>
</evidence>
<evidence type="ECO:0000313" key="3">
    <source>
        <dbReference type="Proteomes" id="UP000887159"/>
    </source>
</evidence>
<keyword evidence="3" id="KW-1185">Reference proteome</keyword>
<comment type="caution">
    <text evidence="2">The sequence shown here is derived from an EMBL/GenBank/DDBJ whole genome shotgun (WGS) entry which is preliminary data.</text>
</comment>
<dbReference type="Proteomes" id="UP000887159">
    <property type="component" value="Unassembled WGS sequence"/>
</dbReference>
<proteinExistence type="predicted"/>
<feature type="region of interest" description="Disordered" evidence="1">
    <location>
        <begin position="33"/>
        <end position="56"/>
    </location>
</feature>
<feature type="compositionally biased region" description="Basic and acidic residues" evidence="1">
    <location>
        <begin position="38"/>
        <end position="50"/>
    </location>
</feature>
<dbReference type="AlphaFoldDB" id="A0A8X6WG83"/>
<dbReference type="EMBL" id="BMAU01021422">
    <property type="protein sequence ID" value="GFY34329.1"/>
    <property type="molecule type" value="Genomic_DNA"/>
</dbReference>